<dbReference type="EMBL" id="SJPL01000001">
    <property type="protein sequence ID" value="TWT68459.1"/>
    <property type="molecule type" value="Genomic_DNA"/>
</dbReference>
<dbReference type="Proteomes" id="UP000317238">
    <property type="component" value="Unassembled WGS sequence"/>
</dbReference>
<dbReference type="AlphaFoldDB" id="A0A5C5Y0X3"/>
<feature type="transmembrane region" description="Helical" evidence="1">
    <location>
        <begin position="122"/>
        <end position="143"/>
    </location>
</feature>
<keyword evidence="3" id="KW-1185">Reference proteome</keyword>
<evidence type="ECO:0000256" key="1">
    <source>
        <dbReference type="SAM" id="Phobius"/>
    </source>
</evidence>
<evidence type="ECO:0000313" key="3">
    <source>
        <dbReference type="Proteomes" id="UP000317238"/>
    </source>
</evidence>
<feature type="transmembrane region" description="Helical" evidence="1">
    <location>
        <begin position="150"/>
        <end position="168"/>
    </location>
</feature>
<evidence type="ECO:0000313" key="2">
    <source>
        <dbReference type="EMBL" id="TWT68459.1"/>
    </source>
</evidence>
<feature type="transmembrane region" description="Helical" evidence="1">
    <location>
        <begin position="16"/>
        <end position="36"/>
    </location>
</feature>
<keyword evidence="1" id="KW-0472">Membrane</keyword>
<gene>
    <name evidence="2" type="ORF">Pan14r_07040</name>
</gene>
<reference evidence="2 3" key="1">
    <citation type="submission" date="2019-02" db="EMBL/GenBank/DDBJ databases">
        <title>Deep-cultivation of Planctomycetes and their phenomic and genomic characterization uncovers novel biology.</title>
        <authorList>
            <person name="Wiegand S."/>
            <person name="Jogler M."/>
            <person name="Boedeker C."/>
            <person name="Pinto D."/>
            <person name="Vollmers J."/>
            <person name="Rivas-Marin E."/>
            <person name="Kohn T."/>
            <person name="Peeters S.H."/>
            <person name="Heuer A."/>
            <person name="Rast P."/>
            <person name="Oberbeckmann S."/>
            <person name="Bunk B."/>
            <person name="Jeske O."/>
            <person name="Meyerdierks A."/>
            <person name="Storesund J.E."/>
            <person name="Kallscheuer N."/>
            <person name="Luecker S."/>
            <person name="Lage O.M."/>
            <person name="Pohl T."/>
            <person name="Merkel B.J."/>
            <person name="Hornburger P."/>
            <person name="Mueller R.-W."/>
            <person name="Bruemmer F."/>
            <person name="Labrenz M."/>
            <person name="Spormann A.M."/>
            <person name="Op Den Camp H."/>
            <person name="Overmann J."/>
            <person name="Amann R."/>
            <person name="Jetten M.S.M."/>
            <person name="Mascher T."/>
            <person name="Medema M.H."/>
            <person name="Devos D.P."/>
            <person name="Kaster A.-K."/>
            <person name="Ovreas L."/>
            <person name="Rohde M."/>
            <person name="Galperin M.Y."/>
            <person name="Jogler C."/>
        </authorList>
    </citation>
    <scope>NUCLEOTIDE SEQUENCE [LARGE SCALE GENOMIC DNA]</scope>
    <source>
        <strain evidence="2 3">Pan14r</strain>
    </source>
</reference>
<proteinExistence type="predicted"/>
<organism evidence="2 3">
    <name type="scientific">Crateriforma conspicua</name>
    <dbReference type="NCBI Taxonomy" id="2527996"/>
    <lineage>
        <taxon>Bacteria</taxon>
        <taxon>Pseudomonadati</taxon>
        <taxon>Planctomycetota</taxon>
        <taxon>Planctomycetia</taxon>
        <taxon>Planctomycetales</taxon>
        <taxon>Planctomycetaceae</taxon>
        <taxon>Crateriforma</taxon>
    </lineage>
</organism>
<feature type="transmembrane region" description="Helical" evidence="1">
    <location>
        <begin position="188"/>
        <end position="209"/>
    </location>
</feature>
<sequence length="464" mass="49178">MKVQRFVVVEPRNFRVMLGGFLATLALVAGGTLALLQQRYDSTGRSFDAAEVTQQLAATPLGMQIVRRVETMRPDADGTASLQVVIGQAIEKLPPQADVLRYLGIATAVAVLGLVICGSGGPSIVGCILYPIPAILSLLGYCLRYGRGTVMVRLAHLIAGVGMLGYAYQLGWMPQDTPPYADPATPWSMVLAVYGLGTLGMAAIAGAVINMCLGGKRYDPDCLNVHTAAMMNAPNSQVSRQLQNVAVASGEDGLAGMKIDHVVRHYHDPSITISMDGNLSTKLAKFTSELESLDFESPLVIEVGGHEGLANQVVQVGCQNMVLAVSFDRSGASDGSDALCVCLFGVLADGQVVCTVTKDAVAGITKRNANSGQIQIAGSRSAAGILKQHLETLVQRARRSGTEVAELYPGEWRDVYAYVHRVMLDIGHQHGDNGFKVTPSSHGRFQFPFQAVQPLSVASGSAPV</sequence>
<keyword evidence="1" id="KW-1133">Transmembrane helix</keyword>
<dbReference type="RefSeq" id="WP_146438325.1">
    <property type="nucleotide sequence ID" value="NZ_SJPL01000001.1"/>
</dbReference>
<accession>A0A5C5Y0X3</accession>
<keyword evidence="1" id="KW-0812">Transmembrane</keyword>
<protein>
    <submittedName>
        <fullName evidence="2">Uncharacterized protein</fullName>
    </submittedName>
</protein>
<comment type="caution">
    <text evidence="2">The sequence shown here is derived from an EMBL/GenBank/DDBJ whole genome shotgun (WGS) entry which is preliminary data.</text>
</comment>
<feature type="transmembrane region" description="Helical" evidence="1">
    <location>
        <begin position="99"/>
        <end position="116"/>
    </location>
</feature>
<name>A0A5C5Y0X3_9PLAN</name>
<dbReference type="OrthoDB" id="236733at2"/>